<organism evidence="1 2">
    <name type="scientific">Microlunatus endophyticus</name>
    <dbReference type="NCBI Taxonomy" id="1716077"/>
    <lineage>
        <taxon>Bacteria</taxon>
        <taxon>Bacillati</taxon>
        <taxon>Actinomycetota</taxon>
        <taxon>Actinomycetes</taxon>
        <taxon>Propionibacteriales</taxon>
        <taxon>Propionibacteriaceae</taxon>
        <taxon>Microlunatus</taxon>
    </lineage>
</organism>
<dbReference type="AlphaFoldDB" id="A0A917W615"/>
<dbReference type="Proteomes" id="UP000613840">
    <property type="component" value="Unassembled WGS sequence"/>
</dbReference>
<name>A0A917W615_9ACTN</name>
<comment type="caution">
    <text evidence="1">The sequence shown here is derived from an EMBL/GenBank/DDBJ whole genome shotgun (WGS) entry which is preliminary data.</text>
</comment>
<keyword evidence="2" id="KW-1185">Reference proteome</keyword>
<gene>
    <name evidence="1" type="ORF">GCM10011575_25810</name>
</gene>
<sequence>MPYLRPIGPWARGVDRGNYPVLGFTDSDGDTQDYFPCVVADTGVELAYGFAAAVDASGIISARISDLETGYSREHGLTSRLPAHETPAAG</sequence>
<dbReference type="EMBL" id="BMMZ01000006">
    <property type="protein sequence ID" value="GGL66161.1"/>
    <property type="molecule type" value="Genomic_DNA"/>
</dbReference>
<evidence type="ECO:0000313" key="2">
    <source>
        <dbReference type="Proteomes" id="UP000613840"/>
    </source>
</evidence>
<protein>
    <submittedName>
        <fullName evidence="1">Uncharacterized protein</fullName>
    </submittedName>
</protein>
<accession>A0A917W615</accession>
<reference evidence="1" key="2">
    <citation type="submission" date="2020-09" db="EMBL/GenBank/DDBJ databases">
        <authorList>
            <person name="Sun Q."/>
            <person name="Zhou Y."/>
        </authorList>
    </citation>
    <scope>NUCLEOTIDE SEQUENCE</scope>
    <source>
        <strain evidence="1">CGMCC 4.7306</strain>
    </source>
</reference>
<reference evidence="1" key="1">
    <citation type="journal article" date="2014" name="Int. J. Syst. Evol. Microbiol.">
        <title>Complete genome sequence of Corynebacterium casei LMG S-19264T (=DSM 44701T), isolated from a smear-ripened cheese.</title>
        <authorList>
            <consortium name="US DOE Joint Genome Institute (JGI-PGF)"/>
            <person name="Walter F."/>
            <person name="Albersmeier A."/>
            <person name="Kalinowski J."/>
            <person name="Ruckert C."/>
        </authorList>
    </citation>
    <scope>NUCLEOTIDE SEQUENCE</scope>
    <source>
        <strain evidence="1">CGMCC 4.7306</strain>
    </source>
</reference>
<proteinExistence type="predicted"/>
<evidence type="ECO:0000313" key="1">
    <source>
        <dbReference type="EMBL" id="GGL66161.1"/>
    </source>
</evidence>
<dbReference type="RefSeq" id="WP_188895795.1">
    <property type="nucleotide sequence ID" value="NZ_BMMZ01000006.1"/>
</dbReference>